<evidence type="ECO:0000313" key="8">
    <source>
        <dbReference type="EnsemblProtists" id="EKX38144"/>
    </source>
</evidence>
<feature type="domain" description="RWP-RK" evidence="6">
    <location>
        <begin position="5"/>
        <end position="93"/>
    </location>
</feature>
<evidence type="ECO:0000256" key="2">
    <source>
        <dbReference type="ARBA" id="ARBA00023125"/>
    </source>
</evidence>
<dbReference type="InterPro" id="IPR003035">
    <property type="entry name" value="RWP-RK_dom"/>
</dbReference>
<dbReference type="PaxDb" id="55529-EKX38144"/>
<sequence>MQTPQAVAIFPRNKKTGPRQSPVFLTRHDLVKLFPFKLEEAAESLGLSLTALRNACRKLGIYRWPYARAGGASITGSREHQTTSSAEHADFSDDIMQAEASASGGGSSHEGVVTSHQDETASSQEDQVGADPHEASEGDVRSMEEGKERRFIEWYANQKDEDEESVFYEPERETRWTQYDAISNISSSVSYLPAF</sequence>
<dbReference type="EnsemblProtists" id="EKX38144">
    <property type="protein sequence ID" value="EKX38144"/>
    <property type="gene ID" value="GUITHDRAFT_115697"/>
</dbReference>
<dbReference type="GO" id="GO:0003677">
    <property type="term" value="F:DNA binding"/>
    <property type="evidence" value="ECO:0007669"/>
    <property type="project" value="UniProtKB-KW"/>
</dbReference>
<keyword evidence="1" id="KW-0805">Transcription regulation</keyword>
<proteinExistence type="predicted"/>
<reference evidence="9" key="2">
    <citation type="submission" date="2012-11" db="EMBL/GenBank/DDBJ databases">
        <authorList>
            <person name="Kuo A."/>
            <person name="Curtis B.A."/>
            <person name="Tanifuji G."/>
            <person name="Burki F."/>
            <person name="Gruber A."/>
            <person name="Irimia M."/>
            <person name="Maruyama S."/>
            <person name="Arias M.C."/>
            <person name="Ball S.G."/>
            <person name="Gile G.H."/>
            <person name="Hirakawa Y."/>
            <person name="Hopkins J.F."/>
            <person name="Rensing S.A."/>
            <person name="Schmutz J."/>
            <person name="Symeonidi A."/>
            <person name="Elias M."/>
            <person name="Eveleigh R.J."/>
            <person name="Herman E.K."/>
            <person name="Klute M.J."/>
            <person name="Nakayama T."/>
            <person name="Obornik M."/>
            <person name="Reyes-Prieto A."/>
            <person name="Armbrust E.V."/>
            <person name="Aves S.J."/>
            <person name="Beiko R.G."/>
            <person name="Coutinho P."/>
            <person name="Dacks J.B."/>
            <person name="Durnford D.G."/>
            <person name="Fast N.M."/>
            <person name="Green B.R."/>
            <person name="Grisdale C."/>
            <person name="Hempe F."/>
            <person name="Henrissat B."/>
            <person name="Hoppner M.P."/>
            <person name="Ishida K.-I."/>
            <person name="Kim E."/>
            <person name="Koreny L."/>
            <person name="Kroth P.G."/>
            <person name="Liu Y."/>
            <person name="Malik S.-B."/>
            <person name="Maier U.G."/>
            <person name="McRose D."/>
            <person name="Mock T."/>
            <person name="Neilson J.A."/>
            <person name="Onodera N.T."/>
            <person name="Poole A.M."/>
            <person name="Pritham E.J."/>
            <person name="Richards T.A."/>
            <person name="Rocap G."/>
            <person name="Roy S.W."/>
            <person name="Sarai C."/>
            <person name="Schaack S."/>
            <person name="Shirato S."/>
            <person name="Slamovits C.H."/>
            <person name="Spencer D.F."/>
            <person name="Suzuki S."/>
            <person name="Worden A.Z."/>
            <person name="Zauner S."/>
            <person name="Barry K."/>
            <person name="Bell C."/>
            <person name="Bharti A.K."/>
            <person name="Crow J.A."/>
            <person name="Grimwood J."/>
            <person name="Kramer R."/>
            <person name="Lindquist E."/>
            <person name="Lucas S."/>
            <person name="Salamov A."/>
            <person name="McFadden G.I."/>
            <person name="Lane C.E."/>
            <person name="Keeling P.J."/>
            <person name="Gray M.W."/>
            <person name="Grigoriev I.V."/>
            <person name="Archibald J.M."/>
        </authorList>
    </citation>
    <scope>NUCLEOTIDE SEQUENCE</scope>
    <source>
        <strain evidence="9">CCMP2712</strain>
    </source>
</reference>
<dbReference type="GeneID" id="17294892"/>
<dbReference type="Pfam" id="PF02042">
    <property type="entry name" value="RWP-RK"/>
    <property type="match status" value="1"/>
</dbReference>
<dbReference type="RefSeq" id="XP_005825124.1">
    <property type="nucleotide sequence ID" value="XM_005825067.1"/>
</dbReference>
<organism evidence="7">
    <name type="scientific">Guillardia theta (strain CCMP2712)</name>
    <name type="common">Cryptophyte</name>
    <dbReference type="NCBI Taxonomy" id="905079"/>
    <lineage>
        <taxon>Eukaryota</taxon>
        <taxon>Cryptophyceae</taxon>
        <taxon>Pyrenomonadales</taxon>
        <taxon>Geminigeraceae</taxon>
        <taxon>Guillardia</taxon>
    </lineage>
</organism>
<evidence type="ECO:0000313" key="7">
    <source>
        <dbReference type="EMBL" id="EKX38144.1"/>
    </source>
</evidence>
<evidence type="ECO:0000256" key="1">
    <source>
        <dbReference type="ARBA" id="ARBA00023015"/>
    </source>
</evidence>
<keyword evidence="3" id="KW-0804">Transcription</keyword>
<keyword evidence="2" id="KW-0238">DNA-binding</keyword>
<dbReference type="Proteomes" id="UP000011087">
    <property type="component" value="Unassembled WGS sequence"/>
</dbReference>
<evidence type="ECO:0000256" key="3">
    <source>
        <dbReference type="ARBA" id="ARBA00023163"/>
    </source>
</evidence>
<dbReference type="AlphaFoldDB" id="L1IQI3"/>
<feature type="region of interest" description="Disordered" evidence="5">
    <location>
        <begin position="98"/>
        <end position="146"/>
    </location>
</feature>
<accession>L1IQI3</accession>
<name>L1IQI3_GUITC</name>
<evidence type="ECO:0000259" key="6">
    <source>
        <dbReference type="PROSITE" id="PS51519"/>
    </source>
</evidence>
<evidence type="ECO:0000256" key="4">
    <source>
        <dbReference type="ARBA" id="ARBA00023242"/>
    </source>
</evidence>
<feature type="compositionally biased region" description="Basic and acidic residues" evidence="5">
    <location>
        <begin position="131"/>
        <end position="146"/>
    </location>
</feature>
<dbReference type="HOGENOM" id="CLU_092984_0_2_1"/>
<reference evidence="7 9" key="1">
    <citation type="journal article" date="2012" name="Nature">
        <title>Algal genomes reveal evolutionary mosaicism and the fate of nucleomorphs.</title>
        <authorList>
            <consortium name="DOE Joint Genome Institute"/>
            <person name="Curtis B.A."/>
            <person name="Tanifuji G."/>
            <person name="Burki F."/>
            <person name="Gruber A."/>
            <person name="Irimia M."/>
            <person name="Maruyama S."/>
            <person name="Arias M.C."/>
            <person name="Ball S.G."/>
            <person name="Gile G.H."/>
            <person name="Hirakawa Y."/>
            <person name="Hopkins J.F."/>
            <person name="Kuo A."/>
            <person name="Rensing S.A."/>
            <person name="Schmutz J."/>
            <person name="Symeonidi A."/>
            <person name="Elias M."/>
            <person name="Eveleigh R.J."/>
            <person name="Herman E.K."/>
            <person name="Klute M.J."/>
            <person name="Nakayama T."/>
            <person name="Obornik M."/>
            <person name="Reyes-Prieto A."/>
            <person name="Armbrust E.V."/>
            <person name="Aves S.J."/>
            <person name="Beiko R.G."/>
            <person name="Coutinho P."/>
            <person name="Dacks J.B."/>
            <person name="Durnford D.G."/>
            <person name="Fast N.M."/>
            <person name="Green B.R."/>
            <person name="Grisdale C.J."/>
            <person name="Hempel F."/>
            <person name="Henrissat B."/>
            <person name="Hoppner M.P."/>
            <person name="Ishida K."/>
            <person name="Kim E."/>
            <person name="Koreny L."/>
            <person name="Kroth P.G."/>
            <person name="Liu Y."/>
            <person name="Malik S.B."/>
            <person name="Maier U.G."/>
            <person name="McRose D."/>
            <person name="Mock T."/>
            <person name="Neilson J.A."/>
            <person name="Onodera N.T."/>
            <person name="Poole A.M."/>
            <person name="Pritham E.J."/>
            <person name="Richards T.A."/>
            <person name="Rocap G."/>
            <person name="Roy S.W."/>
            <person name="Sarai C."/>
            <person name="Schaack S."/>
            <person name="Shirato S."/>
            <person name="Slamovits C.H."/>
            <person name="Spencer D.F."/>
            <person name="Suzuki S."/>
            <person name="Worden A.Z."/>
            <person name="Zauner S."/>
            <person name="Barry K."/>
            <person name="Bell C."/>
            <person name="Bharti A.K."/>
            <person name="Crow J.A."/>
            <person name="Grimwood J."/>
            <person name="Kramer R."/>
            <person name="Lindquist E."/>
            <person name="Lucas S."/>
            <person name="Salamov A."/>
            <person name="McFadden G.I."/>
            <person name="Lane C.E."/>
            <person name="Keeling P.J."/>
            <person name="Gray M.W."/>
            <person name="Grigoriev I.V."/>
            <person name="Archibald J.M."/>
        </authorList>
    </citation>
    <scope>NUCLEOTIDE SEQUENCE</scope>
    <source>
        <strain evidence="7 9">CCMP2712</strain>
    </source>
</reference>
<keyword evidence="4" id="KW-0539">Nucleus</keyword>
<dbReference type="KEGG" id="gtt:GUITHDRAFT_115697"/>
<evidence type="ECO:0000313" key="9">
    <source>
        <dbReference type="Proteomes" id="UP000011087"/>
    </source>
</evidence>
<dbReference type="EMBL" id="JH993051">
    <property type="protein sequence ID" value="EKX38144.1"/>
    <property type="molecule type" value="Genomic_DNA"/>
</dbReference>
<gene>
    <name evidence="7" type="ORF">GUITHDRAFT_115697</name>
</gene>
<evidence type="ECO:0000256" key="5">
    <source>
        <dbReference type="SAM" id="MobiDB-lite"/>
    </source>
</evidence>
<reference evidence="8" key="3">
    <citation type="submission" date="2016-03" db="UniProtKB">
        <authorList>
            <consortium name="EnsemblProtists"/>
        </authorList>
    </citation>
    <scope>IDENTIFICATION</scope>
</reference>
<keyword evidence="9" id="KW-1185">Reference proteome</keyword>
<dbReference type="PROSITE" id="PS51519">
    <property type="entry name" value="RWP_RK"/>
    <property type="match status" value="1"/>
</dbReference>
<protein>
    <recommendedName>
        <fullName evidence="6">RWP-RK domain-containing protein</fullName>
    </recommendedName>
</protein>